<dbReference type="PANTHER" id="PTHR32234">
    <property type="entry name" value="THIOL:DISULFIDE INTERCHANGE PROTEIN DSBD"/>
    <property type="match status" value="1"/>
</dbReference>
<dbReference type="AlphaFoldDB" id="A0A7V7G4S1"/>
<dbReference type="GO" id="GO:0017004">
    <property type="term" value="P:cytochrome complex assembly"/>
    <property type="evidence" value="ECO:0007669"/>
    <property type="project" value="UniProtKB-KW"/>
</dbReference>
<evidence type="ECO:0000256" key="4">
    <source>
        <dbReference type="ARBA" id="ARBA00022989"/>
    </source>
</evidence>
<dbReference type="SUPFAM" id="SSF52833">
    <property type="entry name" value="Thioredoxin-like"/>
    <property type="match status" value="1"/>
</dbReference>
<feature type="transmembrane region" description="Helical" evidence="6">
    <location>
        <begin position="558"/>
        <end position="579"/>
    </location>
</feature>
<feature type="transmembrane region" description="Helical" evidence="6">
    <location>
        <begin position="390"/>
        <end position="409"/>
    </location>
</feature>
<evidence type="ECO:0000313" key="10">
    <source>
        <dbReference type="EMBL" id="KAA0013285.1"/>
    </source>
</evidence>
<dbReference type="Pfam" id="PF02683">
    <property type="entry name" value="DsbD_TM"/>
    <property type="match status" value="1"/>
</dbReference>
<keyword evidence="11" id="KW-1185">Reference proteome</keyword>
<evidence type="ECO:0000256" key="5">
    <source>
        <dbReference type="ARBA" id="ARBA00023136"/>
    </source>
</evidence>
<feature type="transmembrane region" description="Helical" evidence="6">
    <location>
        <begin position="464"/>
        <end position="484"/>
    </location>
</feature>
<dbReference type="Proteomes" id="UP000486760">
    <property type="component" value="Unassembled WGS sequence"/>
</dbReference>
<feature type="transmembrane region" description="Helical" evidence="6">
    <location>
        <begin position="351"/>
        <end position="370"/>
    </location>
</feature>
<keyword evidence="3" id="KW-0201">Cytochrome c-type biogenesis</keyword>
<evidence type="ECO:0000259" key="8">
    <source>
        <dbReference type="Pfam" id="PF02683"/>
    </source>
</evidence>
<dbReference type="CDD" id="cd02953">
    <property type="entry name" value="DsbDgamma"/>
    <property type="match status" value="1"/>
</dbReference>
<dbReference type="InterPro" id="IPR035671">
    <property type="entry name" value="DsbD_gamma"/>
</dbReference>
<sequence>MRGLVSVRLLALISVVSVLSLIPPGAAVAQGSAEGQSDVMIRTSLTAESARPAAGEQTTLAVVMQPQDGWHGYWKQPGSVGLAPQFDWQLPDGVTVGEPAYPVPETLLIDDLMNHVYEHPYAILVPLNVPDHLGEGTTIPIRVDLQYLACREDACIPERATLSTQLSVGDGAASPRHQSDFDHWRQALPRPLGARATYEHTGDRIRIAIPLPASVKLEQPHLFVANDEAVDPAARQNFSRQGDELIVETAAGETLPQPLEAVVTLAGGTGLAFQADAGSLPAPVANGHATNDSAEEKRTSGTVGVMLTALFGAIAGGILLNVMPCVFPILSLKVLSLARLSGGPREARREALAYTAGVVGVCILLGAGILALRAAGAQVGWAFQLQEPRVIVGLTLLMTAIAFNLAGLFELGGFNGGAQLAEKGGATGAFWTGVLAAFVATPCSGPFMATALGAAIWLPPLAALTIFAGLGLGIALPFLVLGYFPALSRKLPRPGPWMQSVRHALAIPMFVTALALLWVLGQQLSSDGVVATLAVVMLLAAGLWLTGLRQRSGKRGSWGPSVCTAVVALSAGWFIPAAFPQSSDSPLLGAADESRQSLSFDETRLDELREQNTPLFVYFTADWCVTCQVNEKSAIDRQTTRAAFQQAGVTTMVGDWTNGDPAITAFLNRHDRTGVPLYLWYAPGAEKPTMLPQWLTPTLLTDLVTG</sequence>
<feature type="chain" id="PRO_5031280549" evidence="7">
    <location>
        <begin position="30"/>
        <end position="706"/>
    </location>
</feature>
<proteinExistence type="predicted"/>
<keyword evidence="5 6" id="KW-0472">Membrane</keyword>
<dbReference type="InterPro" id="IPR028250">
    <property type="entry name" value="DsbDN"/>
</dbReference>
<keyword evidence="2 6" id="KW-0812">Transmembrane</keyword>
<feature type="domain" description="Thiol:disulfide interchange protein DsbD N-terminal" evidence="9">
    <location>
        <begin position="53"/>
        <end position="164"/>
    </location>
</feature>
<accession>A0A7V7G4S1</accession>
<gene>
    <name evidence="10" type="ORF">F0A17_08530</name>
</gene>
<dbReference type="InterPro" id="IPR003834">
    <property type="entry name" value="Cyt_c_assmbl_TM_dom"/>
</dbReference>
<dbReference type="Pfam" id="PF11412">
    <property type="entry name" value="DsbD_N"/>
    <property type="match status" value="1"/>
</dbReference>
<feature type="domain" description="Cytochrome C biogenesis protein transmembrane" evidence="8">
    <location>
        <begin position="308"/>
        <end position="517"/>
    </location>
</feature>
<dbReference type="Pfam" id="PF13899">
    <property type="entry name" value="Thioredoxin_7"/>
    <property type="match status" value="1"/>
</dbReference>
<evidence type="ECO:0000259" key="9">
    <source>
        <dbReference type="Pfam" id="PF11412"/>
    </source>
</evidence>
<evidence type="ECO:0000313" key="11">
    <source>
        <dbReference type="Proteomes" id="UP000486760"/>
    </source>
</evidence>
<feature type="transmembrane region" description="Helical" evidence="6">
    <location>
        <begin position="430"/>
        <end position="458"/>
    </location>
</feature>
<dbReference type="PANTHER" id="PTHR32234:SF3">
    <property type="entry name" value="SUPPRESSION OF COPPER SENSITIVITY PROTEIN"/>
    <property type="match status" value="1"/>
</dbReference>
<dbReference type="GO" id="GO:0045454">
    <property type="term" value="P:cell redox homeostasis"/>
    <property type="evidence" value="ECO:0007669"/>
    <property type="project" value="TreeGrafter"/>
</dbReference>
<evidence type="ECO:0000256" key="6">
    <source>
        <dbReference type="SAM" id="Phobius"/>
    </source>
</evidence>
<evidence type="ECO:0000256" key="2">
    <source>
        <dbReference type="ARBA" id="ARBA00022692"/>
    </source>
</evidence>
<reference evidence="10 11" key="1">
    <citation type="submission" date="2019-08" db="EMBL/GenBank/DDBJ databases">
        <title>Bioinformatics analysis of the strain L3 and L5.</title>
        <authorList>
            <person name="Li X."/>
        </authorList>
    </citation>
    <scope>NUCLEOTIDE SEQUENCE [LARGE SCALE GENOMIC DNA]</scope>
    <source>
        <strain evidence="10 11">L5</strain>
    </source>
</reference>
<keyword evidence="7" id="KW-0732">Signal</keyword>
<comment type="subcellular location">
    <subcellularLocation>
        <location evidence="1">Membrane</location>
        <topology evidence="1">Multi-pass membrane protein</topology>
    </subcellularLocation>
</comment>
<feature type="transmembrane region" description="Helical" evidence="6">
    <location>
        <begin position="528"/>
        <end position="546"/>
    </location>
</feature>
<dbReference type="Gene3D" id="3.40.30.10">
    <property type="entry name" value="Glutaredoxin"/>
    <property type="match status" value="1"/>
</dbReference>
<organism evidence="10 11">
    <name type="scientific">Billgrantia pellis</name>
    <dbReference type="NCBI Taxonomy" id="2606936"/>
    <lineage>
        <taxon>Bacteria</taxon>
        <taxon>Pseudomonadati</taxon>
        <taxon>Pseudomonadota</taxon>
        <taxon>Gammaproteobacteria</taxon>
        <taxon>Oceanospirillales</taxon>
        <taxon>Halomonadaceae</taxon>
        <taxon>Billgrantia</taxon>
    </lineage>
</organism>
<feature type="transmembrane region" description="Helical" evidence="6">
    <location>
        <begin position="504"/>
        <end position="522"/>
    </location>
</feature>
<dbReference type="InterPro" id="IPR036249">
    <property type="entry name" value="Thioredoxin-like_sf"/>
</dbReference>
<evidence type="ECO:0000256" key="1">
    <source>
        <dbReference type="ARBA" id="ARBA00004141"/>
    </source>
</evidence>
<dbReference type="GO" id="GO:0016020">
    <property type="term" value="C:membrane"/>
    <property type="evidence" value="ECO:0007669"/>
    <property type="project" value="UniProtKB-SubCell"/>
</dbReference>
<comment type="caution">
    <text evidence="10">The sequence shown here is derived from an EMBL/GenBank/DDBJ whole genome shotgun (WGS) entry which is preliminary data.</text>
</comment>
<dbReference type="GO" id="GO:0015035">
    <property type="term" value="F:protein-disulfide reductase activity"/>
    <property type="evidence" value="ECO:0007669"/>
    <property type="project" value="TreeGrafter"/>
</dbReference>
<protein>
    <submittedName>
        <fullName evidence="10">Thiol:disulfide interchange protein</fullName>
    </submittedName>
</protein>
<keyword evidence="4 6" id="KW-1133">Transmembrane helix</keyword>
<evidence type="ECO:0000256" key="7">
    <source>
        <dbReference type="SAM" id="SignalP"/>
    </source>
</evidence>
<evidence type="ECO:0000256" key="3">
    <source>
        <dbReference type="ARBA" id="ARBA00022748"/>
    </source>
</evidence>
<feature type="transmembrane region" description="Helical" evidence="6">
    <location>
        <begin position="303"/>
        <end position="330"/>
    </location>
</feature>
<dbReference type="EMBL" id="VTPY01000003">
    <property type="protein sequence ID" value="KAA0013285.1"/>
    <property type="molecule type" value="Genomic_DNA"/>
</dbReference>
<name>A0A7V7G4S1_9GAMM</name>
<feature type="signal peptide" evidence="7">
    <location>
        <begin position="1"/>
        <end position="29"/>
    </location>
</feature>